<accession>A0AAY4EZ97</accession>
<dbReference type="PANTHER" id="PTHR21436:SF2">
    <property type="entry name" value="COILED-COIL DOMAIN-CONTAINING PROTEIN 142"/>
    <property type="match status" value="1"/>
</dbReference>
<evidence type="ECO:0000259" key="1">
    <source>
        <dbReference type="Pfam" id="PF14923"/>
    </source>
</evidence>
<dbReference type="GeneTree" id="ENSGT00390000009871"/>
<dbReference type="AlphaFoldDB" id="A0AAY4EZ97"/>
<dbReference type="InterPro" id="IPR055350">
    <property type="entry name" value="CCDC142_C"/>
</dbReference>
<protein>
    <recommendedName>
        <fullName evidence="1">Coiled-coil protein 142 C-terminal domain-containing protein</fullName>
    </recommendedName>
</protein>
<name>A0AAY4EZ97_9TELE</name>
<feature type="domain" description="Coiled-coil protein 142 C-terminal" evidence="1">
    <location>
        <begin position="479"/>
        <end position="882"/>
    </location>
</feature>
<evidence type="ECO:0000313" key="2">
    <source>
        <dbReference type="Ensembl" id="ENSDCDP00010063042.1"/>
    </source>
</evidence>
<dbReference type="Proteomes" id="UP000694580">
    <property type="component" value="Chromosome 14"/>
</dbReference>
<reference evidence="2 3" key="1">
    <citation type="submission" date="2020-06" db="EMBL/GenBank/DDBJ databases">
        <authorList>
            <consortium name="Wellcome Sanger Institute Data Sharing"/>
        </authorList>
    </citation>
    <scope>NUCLEOTIDE SEQUENCE [LARGE SCALE GENOMIC DNA]</scope>
</reference>
<reference evidence="2" key="2">
    <citation type="submission" date="2025-08" db="UniProtKB">
        <authorList>
            <consortium name="Ensembl"/>
        </authorList>
    </citation>
    <scope>IDENTIFICATION</scope>
</reference>
<organism evidence="2 3">
    <name type="scientific">Denticeps clupeoides</name>
    <name type="common">denticle herring</name>
    <dbReference type="NCBI Taxonomy" id="299321"/>
    <lineage>
        <taxon>Eukaryota</taxon>
        <taxon>Metazoa</taxon>
        <taxon>Chordata</taxon>
        <taxon>Craniata</taxon>
        <taxon>Vertebrata</taxon>
        <taxon>Euteleostomi</taxon>
        <taxon>Actinopterygii</taxon>
        <taxon>Neopterygii</taxon>
        <taxon>Teleostei</taxon>
        <taxon>Clupei</taxon>
        <taxon>Clupeiformes</taxon>
        <taxon>Denticipitoidei</taxon>
        <taxon>Denticipitidae</taxon>
        <taxon>Denticeps</taxon>
    </lineage>
</organism>
<gene>
    <name evidence="2" type="primary">CCDC142</name>
</gene>
<dbReference type="Pfam" id="PF14923">
    <property type="entry name" value="CCDC142"/>
    <property type="match status" value="1"/>
</dbReference>
<evidence type="ECO:0000313" key="3">
    <source>
        <dbReference type="Proteomes" id="UP000694580"/>
    </source>
</evidence>
<dbReference type="InterPro" id="IPR026700">
    <property type="entry name" value="CCDC142"/>
</dbReference>
<reference evidence="2" key="3">
    <citation type="submission" date="2025-09" db="UniProtKB">
        <authorList>
            <consortium name="Ensembl"/>
        </authorList>
    </citation>
    <scope>IDENTIFICATION</scope>
</reference>
<dbReference type="Ensembl" id="ENSDCDT00010073847.1">
    <property type="protein sequence ID" value="ENSDCDP00010063042.1"/>
    <property type="gene ID" value="ENSDCDG00010034449.1"/>
</dbReference>
<dbReference type="PANTHER" id="PTHR21436">
    <property type="entry name" value="COILED-COIL DOMAIN-CONTAINING PROTEIN 142"/>
    <property type="match status" value="1"/>
</dbReference>
<sequence length="930" mass="105749">SLELTSSPEHHWHAQPHQISEVIVIMIHCNTAHGAHSENAFRCFYVILFKVKLITSYSIGSWYQGSFTKVESVLLSHINPGLQRLLGQKASESEDAFGVCLSSHHQQLELARLAINQQYLVLQMPGQGLLPCFCIKDISSYLSTSNDPYHNLLIPTFAPHIAQLQRKLEYRALLLLQNEFAQRSHVASNFCISLATLLEHKHLLLVNNACDLRLQNLCQQLRLHLGHWEALCAKTCSDRLLCGLVSSRPKMLRVMRQTLRLLGLQSLLLMERCIHTALSSLITAHITNLSRDSIEDALASAQIFNQAVHDFQSQCAAEGWRGDQLVNCLWWKDGCPLAFPMVKLINILAESRGQLAANLFQQWATQQTELLSCPESSTLNWNYLEEDCYFQHHSNSVHDHIATPNHLQQVPSWSFDPPFGVFIQALLSSTDMLETHCLKQFRLCQGHATISMESDARATKLQQVQDGSHLDVQAQYKVMMWRTFVSASIQQFCCPPPSSIMVGLNQWTLHSVFLLVTWVRQATKEGLIPADCKEAMDHFTSWLLSYVVFMHWDEVMCDFLGSGLKDKCLSRAAQSASTVWTITTEKLLQLFPPIYLLHLLSSSAGGSKELCRSTFLDTLSRCVVSVQSSTFWIMTKAYQFLSSWALSRFLLVTLRDLLRCILFALIVFEMFLQLYWSPPLENLIGHDLELAHTCLYKTFSDLVLHIFSVDCKKMSVEIFQQTMPSAKHWRVNYRTELPSSPSEYATSAAQSVLGQVLEGIRPLPEEAWLPALTEAMTAFMEAWMEHILKQKIKFSLQGALQLKQDFNLIRDLILSEDYHLSEELLQRILSLRVFQQMDAAILCLLQQPYMPSQAWDPFHHCCPSSAQDQDMGSLNSLETVELQGAQPEILSSVVPGSYLPVVQQEWLDLRIHSGARWRFPSLQCFRKAEP</sequence>
<keyword evidence="3" id="KW-1185">Reference proteome</keyword>
<proteinExistence type="predicted"/>